<comment type="similarity">
    <text evidence="1">Belongs to the IUNH family.</text>
</comment>
<dbReference type="SUPFAM" id="SSF53590">
    <property type="entry name" value="Nucleoside hydrolase"/>
    <property type="match status" value="1"/>
</dbReference>
<reference evidence="5 6" key="1">
    <citation type="submission" date="2014-04" db="EMBL/GenBank/DDBJ databases">
        <authorList>
            <consortium name="DOE Joint Genome Institute"/>
            <person name="Kuo A."/>
            <person name="Tarkka M."/>
            <person name="Buscot F."/>
            <person name="Kohler A."/>
            <person name="Nagy L.G."/>
            <person name="Floudas D."/>
            <person name="Copeland A."/>
            <person name="Barry K.W."/>
            <person name="Cichocki N."/>
            <person name="Veneault-Fourrey C."/>
            <person name="LaButti K."/>
            <person name="Lindquist E.A."/>
            <person name="Lipzen A."/>
            <person name="Lundell T."/>
            <person name="Morin E."/>
            <person name="Murat C."/>
            <person name="Sun H."/>
            <person name="Tunlid A."/>
            <person name="Henrissat B."/>
            <person name="Grigoriev I.V."/>
            <person name="Hibbett D.S."/>
            <person name="Martin F."/>
            <person name="Nordberg H.P."/>
            <person name="Cantor M.N."/>
            <person name="Hua S.X."/>
        </authorList>
    </citation>
    <scope>NUCLEOTIDE SEQUENCE [LARGE SCALE GENOMIC DNA]</scope>
    <source>
        <strain evidence="5 6">F 1598</strain>
    </source>
</reference>
<proteinExistence type="inferred from homology"/>
<accession>A0A0C3CND9</accession>
<evidence type="ECO:0000259" key="4">
    <source>
        <dbReference type="Pfam" id="PF01156"/>
    </source>
</evidence>
<feature type="domain" description="Inosine/uridine-preferring nucleoside hydrolase" evidence="4">
    <location>
        <begin position="4"/>
        <end position="323"/>
    </location>
</feature>
<evidence type="ECO:0000313" key="6">
    <source>
        <dbReference type="Proteomes" id="UP000054166"/>
    </source>
</evidence>
<dbReference type="AlphaFoldDB" id="A0A0C3CND9"/>
<evidence type="ECO:0000256" key="3">
    <source>
        <dbReference type="ARBA" id="ARBA00023295"/>
    </source>
</evidence>
<dbReference type="Gene3D" id="3.90.245.10">
    <property type="entry name" value="Ribonucleoside hydrolase-like"/>
    <property type="match status" value="1"/>
</dbReference>
<dbReference type="InterPro" id="IPR036452">
    <property type="entry name" value="Ribo_hydro-like"/>
</dbReference>
<dbReference type="GO" id="GO:0005829">
    <property type="term" value="C:cytosol"/>
    <property type="evidence" value="ECO:0007669"/>
    <property type="project" value="TreeGrafter"/>
</dbReference>
<dbReference type="InterPro" id="IPR001910">
    <property type="entry name" value="Inosine/uridine_hydrolase_dom"/>
</dbReference>
<dbReference type="OrthoDB" id="432381at2759"/>
<evidence type="ECO:0000313" key="5">
    <source>
        <dbReference type="EMBL" id="KIM91222.1"/>
    </source>
</evidence>
<evidence type="ECO:0000256" key="2">
    <source>
        <dbReference type="ARBA" id="ARBA00022801"/>
    </source>
</evidence>
<sequence length="340" mass="36504">MNHVWLDVDPGHDDAIAILLAVHCPNVHLMGISTVHGNASALHTAQNAARCLHAFGAPEDIHVYPGASKPLIRPTKHDPEIHGEDGLGGVEGLDAADSPSSLTRFVLDDGGVPVRALEGMAKSIQEAIAKGHKIVVVSCGPCTNIALFVSVYPDLLKGIEQFVFMGGGVGLGNRSAVAEYNVLCDPEAAQILLDTPVRKIMIPINVTHTAIATSAIQSKLLSPSGGLRHTLSTLITYFADSYKSTFGFEDGPPLHDPLTIAFVSRPDLFSCQRYRVDVELGGTHTTGETVVDIWDYRSCDESWGPLGKNCLVAKSVDVDGFFELFFRCVEKCDKVSPLNH</sequence>
<dbReference type="InterPro" id="IPR023186">
    <property type="entry name" value="IUNH"/>
</dbReference>
<dbReference type="InParanoid" id="A0A0C3CND9"/>
<dbReference type="GO" id="GO:0008477">
    <property type="term" value="F:purine nucleosidase activity"/>
    <property type="evidence" value="ECO:0007669"/>
    <property type="project" value="TreeGrafter"/>
</dbReference>
<dbReference type="GO" id="GO:0006152">
    <property type="term" value="P:purine nucleoside catabolic process"/>
    <property type="evidence" value="ECO:0007669"/>
    <property type="project" value="TreeGrafter"/>
</dbReference>
<keyword evidence="2" id="KW-0378">Hydrolase</keyword>
<organism evidence="5 6">
    <name type="scientific">Piloderma croceum (strain F 1598)</name>
    <dbReference type="NCBI Taxonomy" id="765440"/>
    <lineage>
        <taxon>Eukaryota</taxon>
        <taxon>Fungi</taxon>
        <taxon>Dikarya</taxon>
        <taxon>Basidiomycota</taxon>
        <taxon>Agaricomycotina</taxon>
        <taxon>Agaricomycetes</taxon>
        <taxon>Agaricomycetidae</taxon>
        <taxon>Atheliales</taxon>
        <taxon>Atheliaceae</taxon>
        <taxon>Piloderma</taxon>
    </lineage>
</organism>
<dbReference type="EMBL" id="KN832972">
    <property type="protein sequence ID" value="KIM91222.1"/>
    <property type="molecule type" value="Genomic_DNA"/>
</dbReference>
<dbReference type="CDD" id="cd02651">
    <property type="entry name" value="nuc_hydro_IU_UC_XIUA"/>
    <property type="match status" value="1"/>
</dbReference>
<name>A0A0C3CND9_PILCF</name>
<keyword evidence="3" id="KW-0326">Glycosidase</keyword>
<dbReference type="GO" id="GO:0045437">
    <property type="term" value="F:uridine nucleosidase activity"/>
    <property type="evidence" value="ECO:0007669"/>
    <property type="project" value="UniProtKB-ARBA"/>
</dbReference>
<reference evidence="6" key="2">
    <citation type="submission" date="2015-01" db="EMBL/GenBank/DDBJ databases">
        <title>Evolutionary Origins and Diversification of the Mycorrhizal Mutualists.</title>
        <authorList>
            <consortium name="DOE Joint Genome Institute"/>
            <consortium name="Mycorrhizal Genomics Consortium"/>
            <person name="Kohler A."/>
            <person name="Kuo A."/>
            <person name="Nagy L.G."/>
            <person name="Floudas D."/>
            <person name="Copeland A."/>
            <person name="Barry K.W."/>
            <person name="Cichocki N."/>
            <person name="Veneault-Fourrey C."/>
            <person name="LaButti K."/>
            <person name="Lindquist E.A."/>
            <person name="Lipzen A."/>
            <person name="Lundell T."/>
            <person name="Morin E."/>
            <person name="Murat C."/>
            <person name="Riley R."/>
            <person name="Ohm R."/>
            <person name="Sun H."/>
            <person name="Tunlid A."/>
            <person name="Henrissat B."/>
            <person name="Grigoriev I.V."/>
            <person name="Hibbett D.S."/>
            <person name="Martin F."/>
        </authorList>
    </citation>
    <scope>NUCLEOTIDE SEQUENCE [LARGE SCALE GENOMIC DNA]</scope>
    <source>
        <strain evidence="6">F 1598</strain>
    </source>
</reference>
<dbReference type="Pfam" id="PF01156">
    <property type="entry name" value="IU_nuc_hydro"/>
    <property type="match status" value="1"/>
</dbReference>
<dbReference type="STRING" id="765440.A0A0C3CND9"/>
<dbReference type="PANTHER" id="PTHR12304">
    <property type="entry name" value="INOSINE-URIDINE PREFERRING NUCLEOSIDE HYDROLASE"/>
    <property type="match status" value="1"/>
</dbReference>
<evidence type="ECO:0000256" key="1">
    <source>
        <dbReference type="ARBA" id="ARBA00009176"/>
    </source>
</evidence>
<dbReference type="InterPro" id="IPR015910">
    <property type="entry name" value="I/U_nuclsd_hydro_CS"/>
</dbReference>
<dbReference type="FunCoup" id="A0A0C3CND9">
    <property type="interactions" value="270"/>
</dbReference>
<dbReference type="PANTHER" id="PTHR12304:SF4">
    <property type="entry name" value="URIDINE NUCLEOSIDASE"/>
    <property type="match status" value="1"/>
</dbReference>
<dbReference type="PROSITE" id="PS01247">
    <property type="entry name" value="IUNH"/>
    <property type="match status" value="1"/>
</dbReference>
<dbReference type="HOGENOM" id="CLU_036838_2_0_1"/>
<dbReference type="Proteomes" id="UP000054166">
    <property type="component" value="Unassembled WGS sequence"/>
</dbReference>
<gene>
    <name evidence="5" type="ORF">PILCRDRAFT_811733</name>
</gene>
<keyword evidence="6" id="KW-1185">Reference proteome</keyword>
<protein>
    <recommendedName>
        <fullName evidence="4">Inosine/uridine-preferring nucleoside hydrolase domain-containing protein</fullName>
    </recommendedName>
</protein>